<dbReference type="GO" id="GO:0006355">
    <property type="term" value="P:regulation of DNA-templated transcription"/>
    <property type="evidence" value="ECO:0007669"/>
    <property type="project" value="InterPro"/>
</dbReference>
<protein>
    <recommendedName>
        <fullName evidence="3">Ribbon-helix-helix protein CopG domain-containing protein</fullName>
    </recommendedName>
</protein>
<dbReference type="AlphaFoldDB" id="A0A0G0L0C4"/>
<sequence length="88" mass="10221">MTIVNFTITETLDKQIKKVVKEKGFQSKAELFRVAVLHYLSGVSKSKMITEATEDERFEYFTARLAYLLKKKYSGKKLPSLEEQLKDI</sequence>
<comment type="caution">
    <text evidence="1">The sequence shown here is derived from an EMBL/GenBank/DDBJ whole genome shotgun (WGS) entry which is preliminary data.</text>
</comment>
<organism evidence="1 2">
    <name type="scientific">Candidatus Woesebacteria bacterium GW2011_GWB1_38_8</name>
    <dbReference type="NCBI Taxonomy" id="1618570"/>
    <lineage>
        <taxon>Bacteria</taxon>
        <taxon>Candidatus Woeseibacteriota</taxon>
    </lineage>
</organism>
<reference evidence="1 2" key="1">
    <citation type="journal article" date="2015" name="Nature">
        <title>rRNA introns, odd ribosomes, and small enigmatic genomes across a large radiation of phyla.</title>
        <authorList>
            <person name="Brown C.T."/>
            <person name="Hug L.A."/>
            <person name="Thomas B.C."/>
            <person name="Sharon I."/>
            <person name="Castelle C.J."/>
            <person name="Singh A."/>
            <person name="Wilkins M.J."/>
            <person name="Williams K.H."/>
            <person name="Banfield J.F."/>
        </authorList>
    </citation>
    <scope>NUCLEOTIDE SEQUENCE [LARGE SCALE GENOMIC DNA]</scope>
</reference>
<dbReference type="Proteomes" id="UP000034081">
    <property type="component" value="Unassembled WGS sequence"/>
</dbReference>
<gene>
    <name evidence="1" type="ORF">UT08_C0018G0063</name>
</gene>
<dbReference type="EMBL" id="LBVL01000018">
    <property type="protein sequence ID" value="KKQ84457.1"/>
    <property type="molecule type" value="Genomic_DNA"/>
</dbReference>
<name>A0A0G0L0C4_9BACT</name>
<evidence type="ECO:0000313" key="2">
    <source>
        <dbReference type="Proteomes" id="UP000034081"/>
    </source>
</evidence>
<dbReference type="CDD" id="cd22231">
    <property type="entry name" value="RHH_NikR_HicB-like"/>
    <property type="match status" value="1"/>
</dbReference>
<proteinExistence type="predicted"/>
<evidence type="ECO:0000313" key="1">
    <source>
        <dbReference type="EMBL" id="KKQ84457.1"/>
    </source>
</evidence>
<dbReference type="STRING" id="1618570.UT08_C0018G0063"/>
<evidence type="ECO:0008006" key="3">
    <source>
        <dbReference type="Google" id="ProtNLM"/>
    </source>
</evidence>
<accession>A0A0G0L0C4</accession>